<reference evidence="1" key="1">
    <citation type="submission" date="2021-01" db="EMBL/GenBank/DDBJ databases">
        <title>Fulvivirga kasyanovii gen. nov., sp nov., a novel member of the phylum Bacteroidetes isolated from seawater in a mussel farm.</title>
        <authorList>
            <person name="Zhao L.-H."/>
            <person name="Wang Z.-J."/>
        </authorList>
    </citation>
    <scope>NUCLEOTIDE SEQUENCE</scope>
    <source>
        <strain evidence="1">2943</strain>
    </source>
</reference>
<dbReference type="PROSITE" id="PS51257">
    <property type="entry name" value="PROKAR_LIPOPROTEIN"/>
    <property type="match status" value="1"/>
</dbReference>
<protein>
    <submittedName>
        <fullName evidence="1">Uncharacterized protein</fullName>
    </submittedName>
</protein>
<sequence>MLFNLRKTVFATQYFVFASALIIGMFASCNEEEESTMISEPQQHRETLFSKDLKVYDQSGRYYVTMRISANTEVLLQENTSGVYKLIVNEQVNESKQAQSGDELSSVDFEDDEVIMIDHLDNNLDQNVTSYSIAYTAPIPSENSRAGWICKKRTYLHKGWEADKLYLKNENGVNRFNGSVYYLKQYLNSTTFNAMTTSDITGGVNKWTLKSGFGDMTGKGEVSEWTTCVDGYSYGMAVIVNTKKCADYSYTFTDLHCGAE</sequence>
<keyword evidence="2" id="KW-1185">Reference proteome</keyword>
<gene>
    <name evidence="1" type="ORF">JL102_10670</name>
</gene>
<proteinExistence type="predicted"/>
<evidence type="ECO:0000313" key="1">
    <source>
        <dbReference type="EMBL" id="MBL3656597.1"/>
    </source>
</evidence>
<accession>A0A937F554</accession>
<evidence type="ECO:0000313" key="2">
    <source>
        <dbReference type="Proteomes" id="UP000659388"/>
    </source>
</evidence>
<dbReference type="RefSeq" id="WP_202244384.1">
    <property type="nucleotide sequence ID" value="NZ_JAESIY010000005.1"/>
</dbReference>
<dbReference type="EMBL" id="JAESIY010000005">
    <property type="protein sequence ID" value="MBL3656597.1"/>
    <property type="molecule type" value="Genomic_DNA"/>
</dbReference>
<dbReference type="Proteomes" id="UP000659388">
    <property type="component" value="Unassembled WGS sequence"/>
</dbReference>
<dbReference type="AlphaFoldDB" id="A0A937F554"/>
<name>A0A937F554_9BACT</name>
<comment type="caution">
    <text evidence="1">The sequence shown here is derived from an EMBL/GenBank/DDBJ whole genome shotgun (WGS) entry which is preliminary data.</text>
</comment>
<organism evidence="1 2">
    <name type="scientific">Fulvivirga sediminis</name>
    <dbReference type="NCBI Taxonomy" id="2803949"/>
    <lineage>
        <taxon>Bacteria</taxon>
        <taxon>Pseudomonadati</taxon>
        <taxon>Bacteroidota</taxon>
        <taxon>Cytophagia</taxon>
        <taxon>Cytophagales</taxon>
        <taxon>Fulvivirgaceae</taxon>
        <taxon>Fulvivirga</taxon>
    </lineage>
</organism>